<dbReference type="AlphaFoldDB" id="A0A645BDY2"/>
<protein>
    <submittedName>
        <fullName evidence="1">Uncharacterized protein</fullName>
    </submittedName>
</protein>
<organism evidence="1">
    <name type="scientific">bioreactor metagenome</name>
    <dbReference type="NCBI Taxonomy" id="1076179"/>
    <lineage>
        <taxon>unclassified sequences</taxon>
        <taxon>metagenomes</taxon>
        <taxon>ecological metagenomes</taxon>
    </lineage>
</organism>
<sequence>MAKPVELGLVLEGEDAKRFIEYDDNPKASPLVLAMIAEGRELYEKNERKVRELKARKSRQ</sequence>
<comment type="caution">
    <text evidence="1">The sequence shown here is derived from an EMBL/GenBank/DDBJ whole genome shotgun (WGS) entry which is preliminary data.</text>
</comment>
<reference evidence="1" key="1">
    <citation type="submission" date="2019-08" db="EMBL/GenBank/DDBJ databases">
        <authorList>
            <person name="Kucharzyk K."/>
            <person name="Murdoch R.W."/>
            <person name="Higgins S."/>
            <person name="Loffler F."/>
        </authorList>
    </citation>
    <scope>NUCLEOTIDE SEQUENCE</scope>
</reference>
<accession>A0A645BDY2</accession>
<dbReference type="EMBL" id="VSSQ01019543">
    <property type="protein sequence ID" value="MPM63670.1"/>
    <property type="molecule type" value="Genomic_DNA"/>
</dbReference>
<evidence type="ECO:0000313" key="1">
    <source>
        <dbReference type="EMBL" id="MPM63670.1"/>
    </source>
</evidence>
<gene>
    <name evidence="1" type="ORF">SDC9_110551</name>
</gene>
<proteinExistence type="predicted"/>
<name>A0A645BDY2_9ZZZZ</name>